<evidence type="ECO:0000256" key="2">
    <source>
        <dbReference type="ARBA" id="ARBA00012438"/>
    </source>
</evidence>
<feature type="transmembrane region" description="Helical" evidence="7">
    <location>
        <begin position="347"/>
        <end position="369"/>
    </location>
</feature>
<comment type="catalytic activity">
    <reaction evidence="1">
        <text>ATP + protein L-histidine = ADP + protein N-phospho-L-histidine.</text>
        <dbReference type="EC" id="2.7.13.3"/>
    </reaction>
</comment>
<reference evidence="10" key="1">
    <citation type="submission" date="2016-10" db="EMBL/GenBank/DDBJ databases">
        <authorList>
            <person name="Varghese N."/>
            <person name="Submissions S."/>
        </authorList>
    </citation>
    <scope>NUCLEOTIDE SEQUENCE [LARGE SCALE GENOMIC DNA]</scope>
    <source>
        <strain evidence="10">CGMCC 4.3568</strain>
    </source>
</reference>
<accession>A0A1I0W624</accession>
<dbReference type="Gene3D" id="3.30.565.10">
    <property type="entry name" value="Histidine kinase-like ATPase, C-terminal domain"/>
    <property type="match status" value="1"/>
</dbReference>
<dbReference type="SUPFAM" id="SSF55874">
    <property type="entry name" value="ATPase domain of HSP90 chaperone/DNA topoisomerase II/histidine kinase"/>
    <property type="match status" value="1"/>
</dbReference>
<keyword evidence="5 9" id="KW-0418">Kinase</keyword>
<dbReference type="SMART" id="SM00387">
    <property type="entry name" value="HATPase_c"/>
    <property type="match status" value="1"/>
</dbReference>
<dbReference type="InterPro" id="IPR050428">
    <property type="entry name" value="TCS_sensor_his_kinase"/>
</dbReference>
<keyword evidence="7" id="KW-0472">Membrane</keyword>
<evidence type="ECO:0000256" key="3">
    <source>
        <dbReference type="ARBA" id="ARBA00022553"/>
    </source>
</evidence>
<dbReference type="GO" id="GO:0004673">
    <property type="term" value="F:protein histidine kinase activity"/>
    <property type="evidence" value="ECO:0007669"/>
    <property type="project" value="UniProtKB-EC"/>
</dbReference>
<gene>
    <name evidence="9" type="ORF">SAMN05216266_101764</name>
</gene>
<dbReference type="PANTHER" id="PTHR45436">
    <property type="entry name" value="SENSOR HISTIDINE KINASE YKOH"/>
    <property type="match status" value="1"/>
</dbReference>
<evidence type="ECO:0000256" key="6">
    <source>
        <dbReference type="SAM" id="MobiDB-lite"/>
    </source>
</evidence>
<feature type="compositionally biased region" description="Basic and acidic residues" evidence="6">
    <location>
        <begin position="823"/>
        <end position="832"/>
    </location>
</feature>
<evidence type="ECO:0000256" key="1">
    <source>
        <dbReference type="ARBA" id="ARBA00000085"/>
    </source>
</evidence>
<keyword evidence="7" id="KW-0812">Transmembrane</keyword>
<evidence type="ECO:0000313" key="10">
    <source>
        <dbReference type="Proteomes" id="UP000243799"/>
    </source>
</evidence>
<evidence type="ECO:0000259" key="8">
    <source>
        <dbReference type="SMART" id="SM00387"/>
    </source>
</evidence>
<dbReference type="PANTHER" id="PTHR45436:SF5">
    <property type="entry name" value="SENSOR HISTIDINE KINASE TRCS"/>
    <property type="match status" value="1"/>
</dbReference>
<name>A0A1I0W624_9PSEU</name>
<dbReference type="EMBL" id="FOKG01000001">
    <property type="protein sequence ID" value="SFA83994.1"/>
    <property type="molecule type" value="Genomic_DNA"/>
</dbReference>
<dbReference type="InterPro" id="IPR036890">
    <property type="entry name" value="HATPase_C_sf"/>
</dbReference>
<keyword evidence="7" id="KW-1133">Transmembrane helix</keyword>
<dbReference type="AlphaFoldDB" id="A0A1I0W624"/>
<dbReference type="GO" id="GO:0005886">
    <property type="term" value="C:plasma membrane"/>
    <property type="evidence" value="ECO:0007669"/>
    <property type="project" value="TreeGrafter"/>
</dbReference>
<dbReference type="STRING" id="490629.SAMN05216266_101764"/>
<keyword evidence="10" id="KW-1185">Reference proteome</keyword>
<feature type="transmembrane region" description="Helical" evidence="7">
    <location>
        <begin position="50"/>
        <end position="70"/>
    </location>
</feature>
<dbReference type="Pfam" id="PF08376">
    <property type="entry name" value="NIT"/>
    <property type="match status" value="1"/>
</dbReference>
<proteinExistence type="predicted"/>
<keyword evidence="4" id="KW-0808">Transferase</keyword>
<dbReference type="EC" id="2.7.13.3" evidence="2"/>
<feature type="compositionally biased region" description="Basic and acidic residues" evidence="6">
    <location>
        <begin position="8"/>
        <end position="23"/>
    </location>
</feature>
<protein>
    <recommendedName>
        <fullName evidence="2">histidine kinase</fullName>
        <ecNumber evidence="2">2.7.13.3</ecNumber>
    </recommendedName>
</protein>
<feature type="compositionally biased region" description="Basic and acidic residues" evidence="6">
    <location>
        <begin position="927"/>
        <end position="937"/>
    </location>
</feature>
<evidence type="ECO:0000256" key="7">
    <source>
        <dbReference type="SAM" id="Phobius"/>
    </source>
</evidence>
<dbReference type="GO" id="GO:0000160">
    <property type="term" value="P:phosphorelay signal transduction system"/>
    <property type="evidence" value="ECO:0007669"/>
    <property type="project" value="TreeGrafter"/>
</dbReference>
<dbReference type="Pfam" id="PF02518">
    <property type="entry name" value="HATPase_c"/>
    <property type="match status" value="1"/>
</dbReference>
<keyword evidence="3" id="KW-0597">Phosphoprotein</keyword>
<evidence type="ECO:0000256" key="5">
    <source>
        <dbReference type="ARBA" id="ARBA00022777"/>
    </source>
</evidence>
<feature type="region of interest" description="Disordered" evidence="6">
    <location>
        <begin position="1"/>
        <end position="37"/>
    </location>
</feature>
<dbReference type="InterPro" id="IPR003594">
    <property type="entry name" value="HATPase_dom"/>
</dbReference>
<dbReference type="RefSeq" id="WP_245788115.1">
    <property type="nucleotide sequence ID" value="NZ_FOKG01000001.1"/>
</dbReference>
<feature type="compositionally biased region" description="Low complexity" evidence="6">
    <location>
        <begin position="810"/>
        <end position="821"/>
    </location>
</feature>
<feature type="domain" description="Histidine kinase/HSP90-like ATPase" evidence="8">
    <location>
        <begin position="554"/>
        <end position="668"/>
    </location>
</feature>
<feature type="region of interest" description="Disordered" evidence="6">
    <location>
        <begin position="713"/>
        <end position="876"/>
    </location>
</feature>
<feature type="region of interest" description="Disordered" evidence="6">
    <location>
        <begin position="894"/>
        <end position="959"/>
    </location>
</feature>
<dbReference type="Gene3D" id="6.10.340.10">
    <property type="match status" value="1"/>
</dbReference>
<evidence type="ECO:0000256" key="4">
    <source>
        <dbReference type="ARBA" id="ARBA00022679"/>
    </source>
</evidence>
<evidence type="ECO:0000313" key="9">
    <source>
        <dbReference type="EMBL" id="SFA83994.1"/>
    </source>
</evidence>
<dbReference type="Proteomes" id="UP000243799">
    <property type="component" value="Unassembled WGS sequence"/>
</dbReference>
<sequence>MPGNLGGRTKENEPQEDADHVADNESAEQAPGTADSSRWRLRNWRLRSKLAAVLIIPTLTALALGGLRALDETNRANELHQTVDRIDLVASLTTAVHELQGERTLMVASIASGGRRDSSDLDEQIAKVDGAVADLSVAVDHLSEGDQAFRQRYFNGLQRLDALEPLRNAASSTNFSDLSTLGSYTSILDSLVQLGREVNTGIADRGLLRLGSTTQSLSEGKELLARENAALQIAAWRNGFPADLLYQARAAEAGSSGAINSFTASATPEQQRLYSDTVSGPEVDNLERVGTVAFARADEGQPLDIPIPGLTANGLATVDKQRQVEATLLADLRSQASQLTQEAISAAWQFGIMVAVALVAALALMLVIARSLLRPLRILRSNALEVAYVRLPETVRRILADPNPMEASKNAVAPVPVLTREEIGEVARSFDVVHERALRMAAEQALLRENVNNILVNLSRRSQRLVERQLGVIDQMEAEEQDPDQLASLFELDHLATRLRRNGESLLVLSGAGLGKSVLKPVPAADVIGAAVSEIEQYARVEIGSLPDIAVQGLAVRDLVHVLAELLDNATFFSAPDTTVDLRAAITRRRTLAIQITDRGVGMSEEQIAETNERLADPPDLDVSVTRQMGLYVVARLARRHGIEVRLRENEDDLQGGVIARIVVPTELLGGFPLTEPMRQPVGAMAHAGAHSPAPVGAPSGAEAVEWPSDEHLLGATGAGTLPPPRKPMRLDDMVGGTTRAAGPFVSPDSPTDTAPPLSVPQTMPRHVPTAPRTQQAEATDEDQPTKRLPIYQSVMSRWFTDEDGQPDGPETAAAAPQEPVAEPDKREEAPREPGPATSEEGWTSRADNGWQAAQALLESKVAETTPAGLPKRVPNANLVPGSVGASEINAFADTTTGNAGDPATSAAAARRRMVSFQRGYQNGRHALKEDPSKPRVSDAVAGPGTNGRTTENGSKEHE</sequence>
<organism evidence="9 10">
    <name type="scientific">Amycolatopsis marina</name>
    <dbReference type="NCBI Taxonomy" id="490629"/>
    <lineage>
        <taxon>Bacteria</taxon>
        <taxon>Bacillati</taxon>
        <taxon>Actinomycetota</taxon>
        <taxon>Actinomycetes</taxon>
        <taxon>Pseudonocardiales</taxon>
        <taxon>Pseudonocardiaceae</taxon>
        <taxon>Amycolatopsis</taxon>
    </lineage>
</organism>
<dbReference type="InterPro" id="IPR013587">
    <property type="entry name" value="Nitrate/nitrite_sensing"/>
</dbReference>